<dbReference type="OrthoDB" id="2384430at2759"/>
<dbReference type="Gene3D" id="3.30.1370.110">
    <property type="match status" value="1"/>
</dbReference>
<dbReference type="STRING" id="1432141.A0A015J9M4"/>
<evidence type="ECO:0000259" key="2">
    <source>
        <dbReference type="Pfam" id="PF01713"/>
    </source>
</evidence>
<dbReference type="EMBL" id="JEMT01019266">
    <property type="protein sequence ID" value="EXX66252.1"/>
    <property type="molecule type" value="Genomic_DNA"/>
</dbReference>
<dbReference type="Gene3D" id="1.25.40.10">
    <property type="entry name" value="Tetratricopeptide repeat domain"/>
    <property type="match status" value="1"/>
</dbReference>
<proteinExistence type="inferred from homology"/>
<dbReference type="PANTHER" id="PTHR11102:SF160">
    <property type="entry name" value="ERAD-ASSOCIATED E3 UBIQUITIN-PROTEIN LIGASE COMPONENT HRD3"/>
    <property type="match status" value="1"/>
</dbReference>
<organism evidence="3 4">
    <name type="scientific">Rhizophagus irregularis (strain DAOM 197198w)</name>
    <name type="common">Glomus intraradices</name>
    <dbReference type="NCBI Taxonomy" id="1432141"/>
    <lineage>
        <taxon>Eukaryota</taxon>
        <taxon>Fungi</taxon>
        <taxon>Fungi incertae sedis</taxon>
        <taxon>Mucoromycota</taxon>
        <taxon>Glomeromycotina</taxon>
        <taxon>Glomeromycetes</taxon>
        <taxon>Glomerales</taxon>
        <taxon>Glomeraceae</taxon>
        <taxon>Rhizophagus</taxon>
    </lineage>
</organism>
<dbReference type="InterPro" id="IPR011990">
    <property type="entry name" value="TPR-like_helical_dom_sf"/>
</dbReference>
<feature type="domain" description="Smr" evidence="2">
    <location>
        <begin position="26"/>
        <end position="84"/>
    </location>
</feature>
<dbReference type="SUPFAM" id="SSF81901">
    <property type="entry name" value="HCP-like"/>
    <property type="match status" value="1"/>
</dbReference>
<keyword evidence="4" id="KW-1185">Reference proteome</keyword>
<dbReference type="Pfam" id="PF01713">
    <property type="entry name" value="Smr"/>
    <property type="match status" value="1"/>
</dbReference>
<comment type="caution">
    <text evidence="3">The sequence shown here is derived from an EMBL/GenBank/DDBJ whole genome shotgun (WGS) entry which is preliminary data.</text>
</comment>
<comment type="similarity">
    <text evidence="1">Belongs to the sel-1 family.</text>
</comment>
<accession>A0A015J9M4</accession>
<dbReference type="InterPro" id="IPR050767">
    <property type="entry name" value="Sel1_AlgK"/>
</dbReference>
<dbReference type="Proteomes" id="UP000022910">
    <property type="component" value="Unassembled WGS sequence"/>
</dbReference>
<reference evidence="3 4" key="1">
    <citation type="submission" date="2014-02" db="EMBL/GenBank/DDBJ databases">
        <title>Single nucleus genome sequencing reveals high similarity among nuclei of an endomycorrhizal fungus.</title>
        <authorList>
            <person name="Lin K."/>
            <person name="Geurts R."/>
            <person name="Zhang Z."/>
            <person name="Limpens E."/>
            <person name="Saunders D.G."/>
            <person name="Mu D."/>
            <person name="Pang E."/>
            <person name="Cao H."/>
            <person name="Cha H."/>
            <person name="Lin T."/>
            <person name="Zhou Q."/>
            <person name="Shang Y."/>
            <person name="Li Y."/>
            <person name="Ivanov S."/>
            <person name="Sharma T."/>
            <person name="Velzen R.V."/>
            <person name="Ruijter N.D."/>
            <person name="Aanen D.K."/>
            <person name="Win J."/>
            <person name="Kamoun S."/>
            <person name="Bisseling T."/>
            <person name="Huang S."/>
        </authorList>
    </citation>
    <scope>NUCLEOTIDE SEQUENCE [LARGE SCALE GENOMIC DNA]</scope>
    <source>
        <strain evidence="4">DAOM197198w</strain>
    </source>
</reference>
<dbReference type="SUPFAM" id="SSF160443">
    <property type="entry name" value="SMR domain-like"/>
    <property type="match status" value="1"/>
</dbReference>
<evidence type="ECO:0000256" key="1">
    <source>
        <dbReference type="ARBA" id="ARBA00038101"/>
    </source>
</evidence>
<protein>
    <submittedName>
        <fullName evidence="3">Skt5p</fullName>
    </submittedName>
</protein>
<dbReference type="Pfam" id="PF08238">
    <property type="entry name" value="Sel1"/>
    <property type="match status" value="5"/>
</dbReference>
<dbReference type="HOGENOM" id="CLU_918732_0_0_1"/>
<dbReference type="SMART" id="SM00671">
    <property type="entry name" value="SEL1"/>
    <property type="match status" value="5"/>
</dbReference>
<dbReference type="InterPro" id="IPR036063">
    <property type="entry name" value="Smr_dom_sf"/>
</dbReference>
<dbReference type="SMR" id="A0A015J9M4"/>
<sequence>MSPVLTEPTKQFKECEESDQNYVPTIDLHDHNYQSAKNIVINTIQKYHSSNITRVRFITGRGNHTNSNGERAILYKTFPKWMSDITIDHLIDSYIQCNGFYLVILKSSDELEKELENTFFDINIIKQEASDGGDEAQLILGLMYLDGEGVKKNINEALKWLTKSAENGNVNAQILMGQLCFDGVGVNIKKKDARAFHWFHMAAEQGDVNAQLIVGHLLYEGKGGNKNVNEAFKWFEKAAEQNEVNAQFIVSRMYFNGEGIHQSNKKASKWIRRAAENGHPDAQFILGRMYAKGEGVKRKNAEEAIKWFKKAADQGHLEAGIITEIYV</sequence>
<dbReference type="InterPro" id="IPR002625">
    <property type="entry name" value="Smr_dom"/>
</dbReference>
<evidence type="ECO:0000313" key="3">
    <source>
        <dbReference type="EMBL" id="EXX66252.1"/>
    </source>
</evidence>
<dbReference type="AlphaFoldDB" id="A0A015J9M4"/>
<gene>
    <name evidence="3" type="ORF">RirG_125620</name>
</gene>
<dbReference type="PANTHER" id="PTHR11102">
    <property type="entry name" value="SEL-1-LIKE PROTEIN"/>
    <property type="match status" value="1"/>
</dbReference>
<evidence type="ECO:0000313" key="4">
    <source>
        <dbReference type="Proteomes" id="UP000022910"/>
    </source>
</evidence>
<name>A0A015J9M4_RHIIW</name>
<dbReference type="InterPro" id="IPR006597">
    <property type="entry name" value="Sel1-like"/>
</dbReference>